<evidence type="ECO:0000313" key="2">
    <source>
        <dbReference type="EMBL" id="CAB1423848.1"/>
    </source>
</evidence>
<feature type="compositionally biased region" description="Polar residues" evidence="1">
    <location>
        <begin position="116"/>
        <end position="132"/>
    </location>
</feature>
<evidence type="ECO:0000313" key="3">
    <source>
        <dbReference type="Proteomes" id="UP001153269"/>
    </source>
</evidence>
<evidence type="ECO:0000256" key="1">
    <source>
        <dbReference type="SAM" id="MobiDB-lite"/>
    </source>
</evidence>
<feature type="compositionally biased region" description="Basic and acidic residues" evidence="1">
    <location>
        <begin position="93"/>
        <end position="114"/>
    </location>
</feature>
<sequence length="303" mass="33166">MEAAGPGQAAQGPRGRDMLWGPSLSPSVPGPAYTGSQSTQRSSCLLIMWTCVLSCCAERNMSISAGMCPLTQIHLHTFHTSFTEPLCAGRTGPEPDRNQLERIKRNQPDRHRPEPTATNRPEPTGANQNKPDQNYPDRKQTRPERTGTNRAGIQPATDPALVLTQTEGSSLVCVLWGKLQEIQGVRKKARIHFKGLQGVEEVSGFHRIQVLGWAQLASGEGPPQGCSGLPQEFYGALEVIPGVLRVSGICLRFGEDLVLWVNSLKAPRGPRLQELWRKMCVSTSLTLQLLHQHVSVRLGSTSK</sequence>
<feature type="region of interest" description="Disordered" evidence="1">
    <location>
        <begin position="84"/>
        <end position="159"/>
    </location>
</feature>
<dbReference type="AlphaFoldDB" id="A0A9N7U389"/>
<reference evidence="2" key="1">
    <citation type="submission" date="2020-03" db="EMBL/GenBank/DDBJ databases">
        <authorList>
            <person name="Weist P."/>
        </authorList>
    </citation>
    <scope>NUCLEOTIDE SEQUENCE</scope>
</reference>
<feature type="compositionally biased region" description="Low complexity" evidence="1">
    <location>
        <begin position="1"/>
        <end position="13"/>
    </location>
</feature>
<comment type="caution">
    <text evidence="2">The sequence shown here is derived from an EMBL/GenBank/DDBJ whole genome shotgun (WGS) entry which is preliminary data.</text>
</comment>
<organism evidence="2 3">
    <name type="scientific">Pleuronectes platessa</name>
    <name type="common">European plaice</name>
    <dbReference type="NCBI Taxonomy" id="8262"/>
    <lineage>
        <taxon>Eukaryota</taxon>
        <taxon>Metazoa</taxon>
        <taxon>Chordata</taxon>
        <taxon>Craniata</taxon>
        <taxon>Vertebrata</taxon>
        <taxon>Euteleostomi</taxon>
        <taxon>Actinopterygii</taxon>
        <taxon>Neopterygii</taxon>
        <taxon>Teleostei</taxon>
        <taxon>Neoteleostei</taxon>
        <taxon>Acanthomorphata</taxon>
        <taxon>Carangaria</taxon>
        <taxon>Pleuronectiformes</taxon>
        <taxon>Pleuronectoidei</taxon>
        <taxon>Pleuronectidae</taxon>
        <taxon>Pleuronectes</taxon>
    </lineage>
</organism>
<protein>
    <submittedName>
        <fullName evidence="2">Uncharacterized protein</fullName>
    </submittedName>
</protein>
<keyword evidence="3" id="KW-1185">Reference proteome</keyword>
<feature type="region of interest" description="Disordered" evidence="1">
    <location>
        <begin position="1"/>
        <end position="37"/>
    </location>
</feature>
<dbReference type="EMBL" id="CADEAL010000686">
    <property type="protein sequence ID" value="CAB1423848.1"/>
    <property type="molecule type" value="Genomic_DNA"/>
</dbReference>
<dbReference type="Proteomes" id="UP001153269">
    <property type="component" value="Unassembled WGS sequence"/>
</dbReference>
<name>A0A9N7U389_PLEPL</name>
<feature type="compositionally biased region" description="Basic and acidic residues" evidence="1">
    <location>
        <begin position="135"/>
        <end position="147"/>
    </location>
</feature>
<proteinExistence type="predicted"/>
<accession>A0A9N7U389</accession>
<gene>
    <name evidence="2" type="ORF">PLEPLA_LOCUS11769</name>
</gene>